<keyword evidence="2" id="KW-1185">Reference proteome</keyword>
<protein>
    <submittedName>
        <fullName evidence="1">Uncharacterized protein</fullName>
    </submittedName>
</protein>
<accession>A0A6A6TSY2</accession>
<proteinExistence type="predicted"/>
<name>A0A6A6TSY2_9PLEO</name>
<dbReference type="EMBL" id="MU004288">
    <property type="protein sequence ID" value="KAF2662932.1"/>
    <property type="molecule type" value="Genomic_DNA"/>
</dbReference>
<reference evidence="1" key="1">
    <citation type="journal article" date="2020" name="Stud. Mycol.">
        <title>101 Dothideomycetes genomes: a test case for predicting lifestyles and emergence of pathogens.</title>
        <authorList>
            <person name="Haridas S."/>
            <person name="Albert R."/>
            <person name="Binder M."/>
            <person name="Bloem J."/>
            <person name="Labutti K."/>
            <person name="Salamov A."/>
            <person name="Andreopoulos B."/>
            <person name="Baker S."/>
            <person name="Barry K."/>
            <person name="Bills G."/>
            <person name="Bluhm B."/>
            <person name="Cannon C."/>
            <person name="Castanera R."/>
            <person name="Culley D."/>
            <person name="Daum C."/>
            <person name="Ezra D."/>
            <person name="Gonzalez J."/>
            <person name="Henrissat B."/>
            <person name="Kuo A."/>
            <person name="Liang C."/>
            <person name="Lipzen A."/>
            <person name="Lutzoni F."/>
            <person name="Magnuson J."/>
            <person name="Mondo S."/>
            <person name="Nolan M."/>
            <person name="Ohm R."/>
            <person name="Pangilinan J."/>
            <person name="Park H.-J."/>
            <person name="Ramirez L."/>
            <person name="Alfaro M."/>
            <person name="Sun H."/>
            <person name="Tritt A."/>
            <person name="Yoshinaga Y."/>
            <person name="Zwiers L.-H."/>
            <person name="Turgeon B."/>
            <person name="Goodwin S."/>
            <person name="Spatafora J."/>
            <person name="Crous P."/>
            <person name="Grigoriev I."/>
        </authorList>
    </citation>
    <scope>NUCLEOTIDE SEQUENCE</scope>
    <source>
        <strain evidence="1">CBS 122681</strain>
    </source>
</reference>
<sequence>MESAPRPTWNFIIFPGPWSVSAASWYLILPIQSAAVCAASHPYTATSVLLQGIESRKRRFALVPL</sequence>
<evidence type="ECO:0000313" key="2">
    <source>
        <dbReference type="Proteomes" id="UP000799324"/>
    </source>
</evidence>
<dbReference type="AlphaFoldDB" id="A0A6A6TSY2"/>
<dbReference type="Proteomes" id="UP000799324">
    <property type="component" value="Unassembled WGS sequence"/>
</dbReference>
<evidence type="ECO:0000313" key="1">
    <source>
        <dbReference type="EMBL" id="KAF2662932.1"/>
    </source>
</evidence>
<gene>
    <name evidence="1" type="ORF">K491DRAFT_686085</name>
</gene>
<organism evidence="1 2">
    <name type="scientific">Lophiostoma macrostomum CBS 122681</name>
    <dbReference type="NCBI Taxonomy" id="1314788"/>
    <lineage>
        <taxon>Eukaryota</taxon>
        <taxon>Fungi</taxon>
        <taxon>Dikarya</taxon>
        <taxon>Ascomycota</taxon>
        <taxon>Pezizomycotina</taxon>
        <taxon>Dothideomycetes</taxon>
        <taxon>Pleosporomycetidae</taxon>
        <taxon>Pleosporales</taxon>
        <taxon>Lophiostomataceae</taxon>
        <taxon>Lophiostoma</taxon>
    </lineage>
</organism>